<protein>
    <recommendedName>
        <fullName evidence="9">Large-conductance mechanosensitive channel</fullName>
    </recommendedName>
</protein>
<name>A0ABQ0HBE5_9ACTN</name>
<evidence type="ECO:0000256" key="3">
    <source>
        <dbReference type="ARBA" id="ARBA00022475"/>
    </source>
</evidence>
<proteinExistence type="inferred from homology"/>
<dbReference type="Pfam" id="PF01741">
    <property type="entry name" value="MscL"/>
    <property type="match status" value="1"/>
</dbReference>
<dbReference type="Gene3D" id="1.10.1200.120">
    <property type="entry name" value="Large-conductance mechanosensitive channel, MscL, domain 1"/>
    <property type="match status" value="1"/>
</dbReference>
<comment type="similarity">
    <text evidence="9">Belongs to the MscL family.</text>
</comment>
<dbReference type="NCBIfam" id="TIGR00220">
    <property type="entry name" value="mscL"/>
    <property type="match status" value="1"/>
</dbReference>
<dbReference type="PRINTS" id="PR01264">
    <property type="entry name" value="MECHCHANNEL"/>
</dbReference>
<gene>
    <name evidence="9 11" type="primary">mscL</name>
    <name evidence="11" type="ORF">GOTRE_039_00490</name>
</gene>
<keyword evidence="3 9" id="KW-1003">Cell membrane</keyword>
<dbReference type="EMBL" id="BAFD01000039">
    <property type="protein sequence ID" value="GAB43211.1"/>
    <property type="molecule type" value="Genomic_DNA"/>
</dbReference>
<dbReference type="PANTHER" id="PTHR30266">
    <property type="entry name" value="MECHANOSENSITIVE CHANNEL MSCL"/>
    <property type="match status" value="1"/>
</dbReference>
<keyword evidence="2 9" id="KW-0813">Transport</keyword>
<feature type="transmembrane region" description="Helical" evidence="9">
    <location>
        <begin position="91"/>
        <end position="111"/>
    </location>
</feature>
<evidence type="ECO:0000256" key="7">
    <source>
        <dbReference type="ARBA" id="ARBA00023136"/>
    </source>
</evidence>
<evidence type="ECO:0000256" key="4">
    <source>
        <dbReference type="ARBA" id="ARBA00022692"/>
    </source>
</evidence>
<dbReference type="HAMAP" id="MF_00115">
    <property type="entry name" value="MscL"/>
    <property type="match status" value="1"/>
</dbReference>
<dbReference type="InterPro" id="IPR036019">
    <property type="entry name" value="MscL_channel"/>
</dbReference>
<dbReference type="SUPFAM" id="SSF81330">
    <property type="entry name" value="Gated mechanosensitive channel"/>
    <property type="match status" value="1"/>
</dbReference>
<feature type="compositionally biased region" description="Pro residues" evidence="10">
    <location>
        <begin position="197"/>
        <end position="258"/>
    </location>
</feature>
<dbReference type="InterPro" id="IPR001185">
    <property type="entry name" value="MS_channel"/>
</dbReference>
<keyword evidence="5 9" id="KW-1133">Transmembrane helix</keyword>
<keyword evidence="4 9" id="KW-0812">Transmembrane</keyword>
<comment type="subcellular location">
    <subcellularLocation>
        <location evidence="9">Cell membrane</location>
        <topology evidence="9">Multi-pass membrane protein</topology>
    </subcellularLocation>
    <subcellularLocation>
        <location evidence="1">Membrane</location>
        <topology evidence="1">Multi-pass membrane protein</topology>
    </subcellularLocation>
</comment>
<comment type="function">
    <text evidence="9">Channel that opens in response to stretch forces in the membrane lipid bilayer. May participate in the regulation of osmotic pressure changes within the cell.</text>
</comment>
<organism evidence="11 12">
    <name type="scientific">Gordonia terrae NBRC 100016</name>
    <dbReference type="NCBI Taxonomy" id="1089454"/>
    <lineage>
        <taxon>Bacteria</taxon>
        <taxon>Bacillati</taxon>
        <taxon>Actinomycetota</taxon>
        <taxon>Actinomycetes</taxon>
        <taxon>Mycobacteriales</taxon>
        <taxon>Gordoniaceae</taxon>
        <taxon>Gordonia</taxon>
    </lineage>
</organism>
<keyword evidence="12" id="KW-1185">Reference proteome</keyword>
<comment type="caution">
    <text evidence="11">The sequence shown here is derived from an EMBL/GenBank/DDBJ whole genome shotgun (WGS) entry which is preliminary data.</text>
</comment>
<evidence type="ECO:0000256" key="8">
    <source>
        <dbReference type="ARBA" id="ARBA00023303"/>
    </source>
</evidence>
<evidence type="ECO:0000256" key="6">
    <source>
        <dbReference type="ARBA" id="ARBA00023065"/>
    </source>
</evidence>
<dbReference type="PANTHER" id="PTHR30266:SF2">
    <property type="entry name" value="LARGE-CONDUCTANCE MECHANOSENSITIVE CHANNEL"/>
    <property type="match status" value="1"/>
</dbReference>
<comment type="subunit">
    <text evidence="9">Homopentamer.</text>
</comment>
<evidence type="ECO:0000256" key="1">
    <source>
        <dbReference type="ARBA" id="ARBA00004141"/>
    </source>
</evidence>
<evidence type="ECO:0000256" key="10">
    <source>
        <dbReference type="SAM" id="MobiDB-lite"/>
    </source>
</evidence>
<keyword evidence="6 9" id="KW-0406">Ion transport</keyword>
<reference evidence="11 12" key="1">
    <citation type="submission" date="2012-02" db="EMBL/GenBank/DDBJ databases">
        <title>Whole genome shotgun sequence of Gordonia terrae NBRC 100016.</title>
        <authorList>
            <person name="Takarada H."/>
            <person name="Hosoyama A."/>
            <person name="Tsuchikane K."/>
            <person name="Katsumata H."/>
            <person name="Yamazaki S."/>
            <person name="Fujita N."/>
        </authorList>
    </citation>
    <scope>NUCLEOTIDE SEQUENCE [LARGE SCALE GENOMIC DNA]</scope>
    <source>
        <strain evidence="11 12">NBRC 100016</strain>
    </source>
</reference>
<evidence type="ECO:0000256" key="5">
    <source>
        <dbReference type="ARBA" id="ARBA00022989"/>
    </source>
</evidence>
<evidence type="ECO:0000256" key="9">
    <source>
        <dbReference type="HAMAP-Rule" id="MF_00115"/>
    </source>
</evidence>
<feature type="transmembrane region" description="Helical" evidence="9">
    <location>
        <begin position="32"/>
        <end position="52"/>
    </location>
</feature>
<feature type="region of interest" description="Disordered" evidence="10">
    <location>
        <begin position="145"/>
        <end position="296"/>
    </location>
</feature>
<evidence type="ECO:0000313" key="12">
    <source>
        <dbReference type="Proteomes" id="UP000004881"/>
    </source>
</evidence>
<keyword evidence="8 9" id="KW-0407">Ion channel</keyword>
<sequence length="296" mass="30475">MRRIAGQEQDITEKRPHTVLKGFRDFILKGNVVELATAVIIGAAFTAIVTAFTDGIVQPIINSIPVGSDAAQGLGFQITDNPSTFVDLGSVITAVINFLIIAAVVYFIIILPYNKLAELGGFGKKAEVTEIALLSEIRDLLDPEGTSKAKAEAESDLPPHLSDPAGPAGDSYGPPSGSFAPYEAPAGAGTTQRISTPPSPQGPPSHPVPPQSGQPQSVPPQSAPPQNRPPQGPPPGGPTGQPFPTPQPAPGSYPPPGNYPGAGNYPPPGPGSGYPGEQYPGDFPGEGPDAPGRHSR</sequence>
<keyword evidence="7 9" id="KW-0472">Membrane</keyword>
<evidence type="ECO:0000256" key="2">
    <source>
        <dbReference type="ARBA" id="ARBA00022448"/>
    </source>
</evidence>
<evidence type="ECO:0000313" key="11">
    <source>
        <dbReference type="EMBL" id="GAB43211.1"/>
    </source>
</evidence>
<dbReference type="InterPro" id="IPR037673">
    <property type="entry name" value="MSC/AndL"/>
</dbReference>
<dbReference type="Proteomes" id="UP000004881">
    <property type="component" value="Unassembled WGS sequence"/>
</dbReference>
<accession>A0ABQ0HBE5</accession>